<keyword evidence="1" id="KW-0862">Zinc</keyword>
<dbReference type="InterPro" id="IPR006150">
    <property type="entry name" value="Cys_repeat_1"/>
</dbReference>
<evidence type="ECO:0000256" key="1">
    <source>
        <dbReference type="PROSITE-ProRule" id="PRU00723"/>
    </source>
</evidence>
<keyword evidence="4" id="KW-1185">Reference proteome</keyword>
<proteinExistence type="predicted"/>
<dbReference type="GO" id="GO:0008270">
    <property type="term" value="F:zinc ion binding"/>
    <property type="evidence" value="ECO:0007669"/>
    <property type="project" value="UniProtKB-KW"/>
</dbReference>
<dbReference type="InterPro" id="IPR028150">
    <property type="entry name" value="Lustrin_cystein"/>
</dbReference>
<dbReference type="SMART" id="SM00289">
    <property type="entry name" value="WR1"/>
    <property type="match status" value="19"/>
</dbReference>
<dbReference type="InterPro" id="IPR053014">
    <property type="entry name" value="Cuticle_assoc_divergent"/>
</dbReference>
<reference evidence="3" key="1">
    <citation type="submission" date="2023-07" db="EMBL/GenBank/DDBJ databases">
        <authorList>
            <consortium name="CYATHOMIX"/>
        </authorList>
    </citation>
    <scope>NUCLEOTIDE SEQUENCE</scope>
    <source>
        <strain evidence="3">N/A</strain>
    </source>
</reference>
<accession>A0AA36MCX7</accession>
<dbReference type="Proteomes" id="UP001176961">
    <property type="component" value="Unassembled WGS sequence"/>
</dbReference>
<evidence type="ECO:0000313" key="4">
    <source>
        <dbReference type="Proteomes" id="UP001176961"/>
    </source>
</evidence>
<dbReference type="Pfam" id="PF14625">
    <property type="entry name" value="Lustrin_cystein"/>
    <property type="match status" value="15"/>
</dbReference>
<feature type="zinc finger region" description="C3H1-type" evidence="1">
    <location>
        <begin position="865"/>
        <end position="893"/>
    </location>
</feature>
<dbReference type="PANTHER" id="PTHR46339:SF15">
    <property type="entry name" value="CC DOMAIN-CONTAINING PROTEIN"/>
    <property type="match status" value="1"/>
</dbReference>
<keyword evidence="1" id="KW-0479">Metal-binding</keyword>
<evidence type="ECO:0000259" key="2">
    <source>
        <dbReference type="PROSITE" id="PS50103"/>
    </source>
</evidence>
<dbReference type="AlphaFoldDB" id="A0AA36MCX7"/>
<organism evidence="3 4">
    <name type="scientific">Cylicocyclus nassatus</name>
    <name type="common">Nematode worm</name>
    <dbReference type="NCBI Taxonomy" id="53992"/>
    <lineage>
        <taxon>Eukaryota</taxon>
        <taxon>Metazoa</taxon>
        <taxon>Ecdysozoa</taxon>
        <taxon>Nematoda</taxon>
        <taxon>Chromadorea</taxon>
        <taxon>Rhabditida</taxon>
        <taxon>Rhabditina</taxon>
        <taxon>Rhabditomorpha</taxon>
        <taxon>Strongyloidea</taxon>
        <taxon>Strongylidae</taxon>
        <taxon>Cylicocyclus</taxon>
    </lineage>
</organism>
<keyword evidence="1" id="KW-0863">Zinc-finger</keyword>
<gene>
    <name evidence="3" type="ORF">CYNAS_LOCUS16925</name>
</gene>
<feature type="domain" description="C3H1-type" evidence="2">
    <location>
        <begin position="865"/>
        <end position="893"/>
    </location>
</feature>
<dbReference type="EMBL" id="CATQJL010000316">
    <property type="protein sequence ID" value="CAJ0604942.1"/>
    <property type="molecule type" value="Genomic_DNA"/>
</dbReference>
<dbReference type="PANTHER" id="PTHR46339">
    <property type="entry name" value="PROTEIN CBG15282-RELATED"/>
    <property type="match status" value="1"/>
</dbReference>
<protein>
    <recommendedName>
        <fullName evidence="2">C3H1-type domain-containing protein</fullName>
    </recommendedName>
</protein>
<comment type="caution">
    <text evidence="3">The sequence shown here is derived from an EMBL/GenBank/DDBJ whole genome shotgun (WGS) entry which is preliminary data.</text>
</comment>
<dbReference type="PROSITE" id="PS50103">
    <property type="entry name" value="ZF_C3H1"/>
    <property type="match status" value="1"/>
</dbReference>
<evidence type="ECO:0000313" key="3">
    <source>
        <dbReference type="EMBL" id="CAJ0604942.1"/>
    </source>
</evidence>
<name>A0AA36MCX7_CYLNA</name>
<sequence>MLLLLLLVLHACADEDIFTIPMISDVVDAKNQTFFEMEEDHERLCGVEGRLLKEQGDRLVQCSSDEECLPPSQCHTTGYCCMIALNQEPPPVGCPLGQGCPSGSRVLLTPDEKPQLCTPGKADAVCPVGAVCQWSHLIDRYQCCEPDNGCPRHQSPQKTSIGVSIRCRPGGAPCPDGGSCQFNFWTASYHCCRLDTADLCPIGQVPYLVQSSGEPKSCKQNTDCPSNYHCGENKVCCGTPGTCPLNYQAARDRYGRLTACTSRNGNTCPTESTCMDTTIYSQRLCCEQIEYKCPGFSTPFPSSRFPQKCNIMDTWSCGDNQCMPSNIPNVHICCQPTIRQQRVSNPCPSGWALNDNTLTYCTPSYQISTCPGSSSCLRSASTQQQFICCVPTRRAPIPSNPSNDQCLNPAAKVELVGGLARKCVRNTRSCSAGFSCQPSRKNEWLCCSVRSAVAQAQFSCPLPGQQPVRAADGSNQFCSRPGQRDDCPQMSLCLSSGNSPNLYICCYSAAFQVTPICPNNGIPQPAPYGEKYKSCSVLSDCDSGFSCVRSANDYSTSLCCTTGVLQEQRPVCPRQGHLLTERGKPVYCVRSQPQLCPQDYSCQQALGIPGTYVCCSSSLDSCPASHKAVIDAEGNQISCSPTNLTDCPGGTQCMQSTRDSRMHLCCSSEETPRVCPRSQKALLTSTGSVELCNSPGLPCYQDDYTCQWSASLSQYVCCGRDVAAAYCADGRSTYEQIEGQTYSCNPLGYPSSCPSGYTCELSTAPGINVCCKTPVTTTAPALPPITTLPVITPRPPLSMNGLQCPDGWNPYRNDLGFHTRTCSGVFDMSCPVGYSCAPSKSGGNFVCCRLASSLRCLNGETFLSNTFPRLCNRYRTNECPRGYTCQESSHPTISVCCSSDLPLNREMCMNGREPALMNGFVRSCPREGSTGGCPPGHTCQKAVSGLLVCCSSSYSRSEVKSIAPTVCPESRQPVISPVTNEVVYCDQTAYICPDGKACLPKVKSDRYVCCSEVPKCPDGEAEAYSGGELKKCSSFADCTPGNVCKPSTVDGVHLCCSSGAIPVGEVLTSPAKTAIANVNGLNVEIIIYILL</sequence>
<dbReference type="InterPro" id="IPR000571">
    <property type="entry name" value="Znf_CCCH"/>
</dbReference>